<protein>
    <submittedName>
        <fullName evidence="1">Uncharacterized protein</fullName>
    </submittedName>
</protein>
<organism evidence="1 2">
    <name type="scientific">Methylobacter tundripaludum (strain ATCC BAA-1195 / DSM 17260 / SV96)</name>
    <dbReference type="NCBI Taxonomy" id="697282"/>
    <lineage>
        <taxon>Bacteria</taxon>
        <taxon>Pseudomonadati</taxon>
        <taxon>Pseudomonadota</taxon>
        <taxon>Gammaproteobacteria</taxon>
        <taxon>Methylococcales</taxon>
        <taxon>Methylococcaceae</taxon>
        <taxon>Methylobacter</taxon>
    </lineage>
</organism>
<keyword evidence="2" id="KW-1185">Reference proteome</keyword>
<evidence type="ECO:0000313" key="1">
    <source>
        <dbReference type="EMBL" id="EGW20842.1"/>
    </source>
</evidence>
<sequence>MSDHMRQNLFFQKNATPDDLRIAWILNIFTVSGAWEPAQQPANFSWIAPSPAGEGEGASR</sequence>
<gene>
    <name evidence="1" type="ORF">Mettu_3993</name>
</gene>
<accession>G3J0X0</accession>
<reference evidence="1 2" key="1">
    <citation type="submission" date="2011-06" db="EMBL/GenBank/DDBJ databases">
        <title>Genomic sequence of Methylobacter tundripaludum SV96.</title>
        <authorList>
            <consortium name="US DOE Joint Genome Institute"/>
            <person name="Lucas S."/>
            <person name="Han J."/>
            <person name="Lapidus A."/>
            <person name="Cheng J.-F."/>
            <person name="Goodwin L."/>
            <person name="Pitluck S."/>
            <person name="Held B."/>
            <person name="Detter J.C."/>
            <person name="Han C."/>
            <person name="Tapia R."/>
            <person name="Land M."/>
            <person name="Hauser L."/>
            <person name="Kyrpides N."/>
            <person name="Ivanova N."/>
            <person name="Ovchinnikova G."/>
            <person name="Pagani I."/>
            <person name="Klotz M.G."/>
            <person name="Dispirito A.A."/>
            <person name="Murrell J.C."/>
            <person name="Dunfield P."/>
            <person name="Kalyuzhnaya M.G."/>
            <person name="Svenning M."/>
            <person name="Trotsenko Y.A."/>
            <person name="Stein L.Y."/>
            <person name="Woyke T."/>
        </authorList>
    </citation>
    <scope>NUCLEOTIDE SEQUENCE [LARGE SCALE GENOMIC DNA]</scope>
    <source>
        <strain evidence="2">ATCC BAA-1195 / DSM 17260 / SV96</strain>
    </source>
</reference>
<proteinExistence type="predicted"/>
<dbReference type="STRING" id="697282.Mettu_3993"/>
<evidence type="ECO:0000313" key="2">
    <source>
        <dbReference type="Proteomes" id="UP000004664"/>
    </source>
</evidence>
<name>G3J0X0_METTV</name>
<dbReference type="Proteomes" id="UP000004664">
    <property type="component" value="Unassembled WGS sequence"/>
</dbReference>
<dbReference type="HOGENOM" id="CLU_2936373_0_0_6"/>
<dbReference type="EMBL" id="JH109153">
    <property type="protein sequence ID" value="EGW20842.1"/>
    <property type="molecule type" value="Genomic_DNA"/>
</dbReference>
<dbReference type="AlphaFoldDB" id="G3J0X0"/>